<proteinExistence type="predicted"/>
<feature type="compositionally biased region" description="Acidic residues" evidence="1">
    <location>
        <begin position="557"/>
        <end position="567"/>
    </location>
</feature>
<dbReference type="AlphaFoldDB" id="A0A8E0S3H7"/>
<evidence type="ECO:0000256" key="2">
    <source>
        <dbReference type="SAM" id="Phobius"/>
    </source>
</evidence>
<accession>A0A8E0S3H7</accession>
<keyword evidence="2" id="KW-0812">Transmembrane</keyword>
<dbReference type="OrthoDB" id="6241377at2759"/>
<organism evidence="3 4">
    <name type="scientific">Fasciolopsis buskii</name>
    <dbReference type="NCBI Taxonomy" id="27845"/>
    <lineage>
        <taxon>Eukaryota</taxon>
        <taxon>Metazoa</taxon>
        <taxon>Spiralia</taxon>
        <taxon>Lophotrochozoa</taxon>
        <taxon>Platyhelminthes</taxon>
        <taxon>Trematoda</taxon>
        <taxon>Digenea</taxon>
        <taxon>Plagiorchiida</taxon>
        <taxon>Echinostomata</taxon>
        <taxon>Echinostomatoidea</taxon>
        <taxon>Fasciolidae</taxon>
        <taxon>Fasciolopsis</taxon>
    </lineage>
</organism>
<keyword evidence="2" id="KW-1133">Transmembrane helix</keyword>
<evidence type="ECO:0000256" key="1">
    <source>
        <dbReference type="SAM" id="MobiDB-lite"/>
    </source>
</evidence>
<feature type="compositionally biased region" description="Basic residues" evidence="1">
    <location>
        <begin position="583"/>
        <end position="595"/>
    </location>
</feature>
<feature type="compositionally biased region" description="Basic and acidic residues" evidence="1">
    <location>
        <begin position="568"/>
        <end position="582"/>
    </location>
</feature>
<evidence type="ECO:0000313" key="3">
    <source>
        <dbReference type="EMBL" id="KAA0198092.1"/>
    </source>
</evidence>
<protein>
    <submittedName>
        <fullName evidence="3">Uncharacterized protein</fullName>
    </submittedName>
</protein>
<feature type="transmembrane region" description="Helical" evidence="2">
    <location>
        <begin position="397"/>
        <end position="415"/>
    </location>
</feature>
<name>A0A8E0S3H7_9TREM</name>
<reference evidence="3" key="1">
    <citation type="submission" date="2019-05" db="EMBL/GenBank/DDBJ databases">
        <title>Annotation for the trematode Fasciolopsis buski.</title>
        <authorList>
            <person name="Choi Y.-J."/>
        </authorList>
    </citation>
    <scope>NUCLEOTIDE SEQUENCE</scope>
    <source>
        <strain evidence="3">HT</strain>
        <tissue evidence="3">Whole worm</tissue>
    </source>
</reference>
<gene>
    <name evidence="3" type="ORF">FBUS_01279</name>
</gene>
<comment type="caution">
    <text evidence="3">The sequence shown here is derived from an EMBL/GenBank/DDBJ whole genome shotgun (WGS) entry which is preliminary data.</text>
</comment>
<dbReference type="EMBL" id="LUCM01001942">
    <property type="protein sequence ID" value="KAA0198092.1"/>
    <property type="molecule type" value="Genomic_DNA"/>
</dbReference>
<evidence type="ECO:0000313" key="4">
    <source>
        <dbReference type="Proteomes" id="UP000728185"/>
    </source>
</evidence>
<dbReference type="Proteomes" id="UP000728185">
    <property type="component" value="Unassembled WGS sequence"/>
</dbReference>
<sequence length="625" mass="72202">MTLLTSTTQGIEIYAKEPRKHLFFDETTRHTFICALLRVDDTESASPKWQRLTGQERFHIKPELSGTPTHTTLVAEGGQGSLEPSTFRCLMNFTRGCRSKILLISRVRTIKNIRFEPLDRLQYFDEETTCVSDGMPLEHEERAVHVLLSFTTFWRISGASVSWPSLNYESQRLLMRCVATLTYLGEVVSYQREEFFTHITSALQISFDPDRTVFWQHENMTCKTPTNDPRFQPYMIIVDYPDGFEPQIRYVVLSFEDFIPGQYEVKCYFFPPSTGKRVITRSIHVAVPPTKLSAEQYINRAGVSAMKCLENGYPKSQMKVRWRIPDSIWCCSQVGNELVISPSAIYGQYHVRCVAELKHPLATLNMSLDTYFGALGPVFIAQEEFEQYQMKKQVTRVLLQLLWAAAYLILLMLVLQLPWREKKHIATDEEPYAFVDIAVSEIPGDVMESLRELVRKYENVSELVGKLVKASKLRREMFVIRGFSWSRHHQKHRKTNINEDHAALLQLQHDHLKASVFIPHPSTVRPFHRPFSILKSSSLSSSFVKAPANESKRIDGETQDNGDESSGEPEKRLISVRKNEKNTRRRAVSKNRRKNNPSAKDLVQKQQARFAELLRKSRMARNRFV</sequence>
<keyword evidence="2" id="KW-0472">Membrane</keyword>
<keyword evidence="4" id="KW-1185">Reference proteome</keyword>
<feature type="region of interest" description="Disordered" evidence="1">
    <location>
        <begin position="546"/>
        <end position="603"/>
    </location>
</feature>